<reference evidence="3" key="1">
    <citation type="journal article" date="2019" name="Gigascience">
        <title>De novo genome assembly of the endangered Acer yangbiense, a plant species with extremely small populations endemic to Yunnan Province, China.</title>
        <authorList>
            <person name="Yang J."/>
            <person name="Wariss H.M."/>
            <person name="Tao L."/>
            <person name="Zhang R."/>
            <person name="Yun Q."/>
            <person name="Hollingsworth P."/>
            <person name="Dao Z."/>
            <person name="Luo G."/>
            <person name="Guo H."/>
            <person name="Ma Y."/>
            <person name="Sun W."/>
        </authorList>
    </citation>
    <scope>NUCLEOTIDE SEQUENCE [LARGE SCALE GENOMIC DNA]</scope>
    <source>
        <strain evidence="3">cv. br00</strain>
    </source>
</reference>
<feature type="compositionally biased region" description="Basic and acidic residues" evidence="1">
    <location>
        <begin position="584"/>
        <end position="596"/>
    </location>
</feature>
<dbReference type="Proteomes" id="UP000326939">
    <property type="component" value="Chromosome 19"/>
</dbReference>
<feature type="region of interest" description="Disordered" evidence="1">
    <location>
        <begin position="821"/>
        <end position="876"/>
    </location>
</feature>
<evidence type="ECO:0000313" key="2">
    <source>
        <dbReference type="EMBL" id="KAB5512140.1"/>
    </source>
</evidence>
<dbReference type="Gene3D" id="2.80.10.50">
    <property type="match status" value="5"/>
</dbReference>
<feature type="compositionally biased region" description="Basic and acidic residues" evidence="1">
    <location>
        <begin position="332"/>
        <end position="344"/>
    </location>
</feature>
<feature type="compositionally biased region" description="Basic and acidic residues" evidence="1">
    <location>
        <begin position="837"/>
        <end position="848"/>
    </location>
</feature>
<feature type="compositionally biased region" description="Pro residues" evidence="1">
    <location>
        <begin position="597"/>
        <end position="615"/>
    </location>
</feature>
<dbReference type="InterPro" id="IPR040249">
    <property type="entry name" value="Ricin_B-like_lectin_EULS3-like"/>
</dbReference>
<feature type="compositionally biased region" description="Pro residues" evidence="1">
    <location>
        <begin position="33"/>
        <end position="58"/>
    </location>
</feature>
<feature type="region of interest" description="Disordered" evidence="1">
    <location>
        <begin position="569"/>
        <end position="625"/>
    </location>
</feature>
<feature type="compositionally biased region" description="Basic and acidic residues" evidence="1">
    <location>
        <begin position="1089"/>
        <end position="1101"/>
    </location>
</feature>
<keyword evidence="3" id="KW-1185">Reference proteome</keyword>
<name>A0A5N5J208_9ROSI</name>
<organism evidence="2 3">
    <name type="scientific">Salix brachista</name>
    <dbReference type="NCBI Taxonomy" id="2182728"/>
    <lineage>
        <taxon>Eukaryota</taxon>
        <taxon>Viridiplantae</taxon>
        <taxon>Streptophyta</taxon>
        <taxon>Embryophyta</taxon>
        <taxon>Tracheophyta</taxon>
        <taxon>Spermatophyta</taxon>
        <taxon>Magnoliopsida</taxon>
        <taxon>eudicotyledons</taxon>
        <taxon>Gunneridae</taxon>
        <taxon>Pentapetalae</taxon>
        <taxon>rosids</taxon>
        <taxon>fabids</taxon>
        <taxon>Malpighiales</taxon>
        <taxon>Salicaceae</taxon>
        <taxon>Saliceae</taxon>
        <taxon>Salix</taxon>
    </lineage>
</organism>
<gene>
    <name evidence="2" type="ORF">DKX38_029168</name>
</gene>
<dbReference type="PANTHER" id="PTHR31257">
    <property type="entry name" value="RICIN B-LIKE LECTIN EULS3"/>
    <property type="match status" value="1"/>
</dbReference>
<feature type="compositionally biased region" description="Pro residues" evidence="1">
    <location>
        <begin position="1102"/>
        <end position="1120"/>
    </location>
</feature>
<feature type="compositionally biased region" description="Pro residues" evidence="1">
    <location>
        <begin position="345"/>
        <end position="363"/>
    </location>
</feature>
<dbReference type="EMBL" id="VDCV01000019">
    <property type="protein sequence ID" value="KAB5512140.1"/>
    <property type="molecule type" value="Genomic_DNA"/>
</dbReference>
<proteinExistence type="predicted"/>
<evidence type="ECO:0000256" key="1">
    <source>
        <dbReference type="SAM" id="MobiDB-lite"/>
    </source>
</evidence>
<feature type="region of interest" description="Disordered" evidence="1">
    <location>
        <begin position="317"/>
        <end position="371"/>
    </location>
</feature>
<sequence>MCLSAMEFPHGHHSHTHHDQRNDDEEERREHYPPPPSFHQPPPSFHQPPPSFHQPPPYYGENELEPSPPSSHYYQEPPQPPRPYFQEANYAPLPPSPFQETQVVRTFYHQVGDHSIDYPPPQTQVNHVSLEKIDIHLSFKPRLPYSIHQHAHQSGSTSGIDLYSNFKVYCKAKTDFHLTIRDGKVILAPTNPYDEFQNWFKDEKYSTRVKDSKGCPAFALVNKATGQAIKHSIGEAHPVQLVPYNPDVLDVSILWTESKDLGNGFRAVRMVNNIHLNVDAFGGDMKSGGVHDGTTIGLWKWNEGDNQLWKTIPLETPMEFPHGQHSHTRHDRRNDDEEERREHYPPPPSFHQPPPSFHQPPPYYGDHSIDYPPPKTQVNHVSHEKIEIHLSFKPRLPYSIHQHAHQSGSASGIDLYSNFKVYCKAKTDFHLTIRDGKVILAPTNPYNEFQNWFKDEKYSTRVKDSEGCPAFALVNKATGQAIKHSIGEAHPVQLIPYNPDVLESILWTQSKDLGDGFRAVRMVNNIHLNVDAFGGDAKSGGVHDGTTIGLWKWNEGDNQLWKTIPLETPMEFPHGQHSHTRHDRRNDDEEERREHYPPPPSFHQPPPSFHQPPPYYGDHSIDYPPPKTQVNHVSHEKIEIHLSFKPRLPYSIHQHAHQSGSASGIDLYSNFKVYCKAKTDFHLTIRDGKVILAPTNPYNEFQNWFKDEKYSTRVKDSEGCPAFALVNKATGQAIKHSIGEAHPVQLIPYNPDVLESILWTQSKDLGDGFRAVRMVNNIHLNVDAFGGDAKSGGVHDGTTIGLWKWNEGDNQLWKTIPLETPMEFPHGQHSHTRHDRRNVDEEERREHYPPPPSFHQPPPSFHQPPPYYGDHSIDYPPPKTQVNHVSHEKIEIHLSFKPRLPYSIHQHAHQSGSASGIDLYSNFKVYCKAKTDFHLTIRDGKVILAPTNPYDEFQNWFKDEKYSTRVKDSEGYPAFALVNKATGQAIKHSIGEAHPVQLVPYNPDVLDVSILWTESKDLGNGFRAVRMVNNIHLNVDAFGGDMKSGGVHDGTTIGLWKWNEGDNQLWKTIPLETPMEFPHGQHSHTRHDRRNDDEEERREHYPPPPSFHQPPPSFHQPPPYYGDHSIDYPPPQTQVNHVSLEKIEIHLSFKPRLPYSIHQHAHQSGSAFGIDLCSNFKVYSKAKHDFHLTIRDGKVILAPSNPSDEFQNWFKDEKYSTRVKDSEGCPAFAVVNKATGQAIKHSIGEAHPVQLIPYNPDVLDVSILWTESKDLGDGFRTVRMVNNIHLNVDAFHGDTKSGGVHDGTTIVLWKWNKGDNQLWKIIPA</sequence>
<dbReference type="PANTHER" id="PTHR31257:SF2">
    <property type="entry name" value="RICIN B-LIKE LECTIN EULS3"/>
    <property type="match status" value="1"/>
</dbReference>
<feature type="region of interest" description="Disordered" evidence="1">
    <location>
        <begin position="1"/>
        <end position="96"/>
    </location>
</feature>
<dbReference type="CDD" id="cd23431">
    <property type="entry name" value="beta-trefoil_Ricin_AtEULS3-like"/>
    <property type="match status" value="5"/>
</dbReference>
<accession>A0A5N5J208</accession>
<evidence type="ECO:0000313" key="3">
    <source>
        <dbReference type="Proteomes" id="UP000326939"/>
    </source>
</evidence>
<feature type="compositionally biased region" description="Pro residues" evidence="1">
    <location>
        <begin position="849"/>
        <end position="867"/>
    </location>
</feature>
<dbReference type="InterPro" id="IPR035992">
    <property type="entry name" value="Ricin_B-like_lectins"/>
</dbReference>
<comment type="caution">
    <text evidence="2">The sequence shown here is derived from an EMBL/GenBank/DDBJ whole genome shotgun (WGS) entry which is preliminary data.</text>
</comment>
<feature type="region of interest" description="Disordered" evidence="1">
    <location>
        <begin position="1074"/>
        <end position="1127"/>
    </location>
</feature>
<dbReference type="SUPFAM" id="SSF50370">
    <property type="entry name" value="Ricin B-like lectins"/>
    <property type="match status" value="5"/>
</dbReference>
<protein>
    <submittedName>
        <fullName evidence="2">Uncharacterized protein</fullName>
    </submittedName>
</protein>